<evidence type="ECO:0000313" key="2">
    <source>
        <dbReference type="EMBL" id="CAB4853442.1"/>
    </source>
</evidence>
<sequence>MRAAPTSGRGIGKAGAMTAPDRRITRLIGVYDADHTLRGELAYWIGARLGRRHCSLCEITHGSIRVRPEWKARLADLPTPFDTYHRDDQPDAVRAAANATYPVVVAEHADGHKLLLTAADLHECDGSIDRLIEAVERRAVELDLVWAST</sequence>
<accession>A0A6J7QQH8</accession>
<proteinExistence type="predicted"/>
<evidence type="ECO:0000313" key="3">
    <source>
        <dbReference type="EMBL" id="CAB5019917.1"/>
    </source>
</evidence>
<organism evidence="3">
    <name type="scientific">freshwater metagenome</name>
    <dbReference type="NCBI Taxonomy" id="449393"/>
    <lineage>
        <taxon>unclassified sequences</taxon>
        <taxon>metagenomes</taxon>
        <taxon>ecological metagenomes</taxon>
    </lineage>
</organism>
<gene>
    <name evidence="1" type="ORF">UFOPK2656_01941</name>
    <name evidence="2" type="ORF">UFOPK3267_02973</name>
    <name evidence="3" type="ORF">UFOPK3931_03290</name>
</gene>
<protein>
    <submittedName>
        <fullName evidence="3">Unannotated protein</fullName>
    </submittedName>
</protein>
<dbReference type="EMBL" id="CAFBIY010000256">
    <property type="protein sequence ID" value="CAB4853442.1"/>
    <property type="molecule type" value="Genomic_DNA"/>
</dbReference>
<evidence type="ECO:0000313" key="1">
    <source>
        <dbReference type="EMBL" id="CAB4728547.1"/>
    </source>
</evidence>
<reference evidence="3" key="1">
    <citation type="submission" date="2020-05" db="EMBL/GenBank/DDBJ databases">
        <authorList>
            <person name="Chiriac C."/>
            <person name="Salcher M."/>
            <person name="Ghai R."/>
            <person name="Kavagutti S V."/>
        </authorList>
    </citation>
    <scope>NUCLEOTIDE SEQUENCE</scope>
</reference>
<dbReference type="EMBL" id="CAEZYF010000012">
    <property type="protein sequence ID" value="CAB4728547.1"/>
    <property type="molecule type" value="Genomic_DNA"/>
</dbReference>
<dbReference type="EMBL" id="CAFBOL010000160">
    <property type="protein sequence ID" value="CAB5019917.1"/>
    <property type="molecule type" value="Genomic_DNA"/>
</dbReference>
<name>A0A6J7QQH8_9ZZZZ</name>
<dbReference type="AlphaFoldDB" id="A0A6J7QQH8"/>